<feature type="non-terminal residue" evidence="2">
    <location>
        <position position="1"/>
    </location>
</feature>
<organism evidence="2 3">
    <name type="scientific">Xanthomonas arboricola pv. pruni MAFF 301420</name>
    <dbReference type="NCBI Taxonomy" id="1418095"/>
    <lineage>
        <taxon>Bacteria</taxon>
        <taxon>Pseudomonadati</taxon>
        <taxon>Pseudomonadota</taxon>
        <taxon>Gammaproteobacteria</taxon>
        <taxon>Lysobacterales</taxon>
        <taxon>Lysobacteraceae</taxon>
        <taxon>Xanthomonas</taxon>
    </lineage>
</organism>
<evidence type="ECO:0000313" key="2">
    <source>
        <dbReference type="EMBL" id="GAE57851.1"/>
    </source>
</evidence>
<reference evidence="2 3" key="1">
    <citation type="submission" date="2014-01" db="EMBL/GenBank/DDBJ databases">
        <title>Genome sequence and analysis of Xanthomonas arboricola pv. pruni.</title>
        <authorList>
            <person name="Fujikawa T."/>
            <person name="Nakazono-Nagaoka E."/>
        </authorList>
    </citation>
    <scope>NUCLEOTIDE SEQUENCE [LARGE SCALE GENOMIC DNA]</scope>
    <source>
        <strain evidence="3">MAFF 301420</strain>
    </source>
</reference>
<dbReference type="EMBL" id="BAVC01000377">
    <property type="protein sequence ID" value="GAE57851.1"/>
    <property type="molecule type" value="Genomic_DNA"/>
</dbReference>
<gene>
    <name evidence="2" type="ORF">XPR_4486</name>
</gene>
<dbReference type="Proteomes" id="UP000019084">
    <property type="component" value="Unassembled WGS sequence"/>
</dbReference>
<comment type="caution">
    <text evidence="2">The sequence shown here is derived from an EMBL/GenBank/DDBJ whole genome shotgun (WGS) entry which is preliminary data.</text>
</comment>
<evidence type="ECO:0000313" key="3">
    <source>
        <dbReference type="Proteomes" id="UP000019084"/>
    </source>
</evidence>
<protein>
    <submittedName>
        <fullName evidence="2">Uncharacterized protein</fullName>
    </submittedName>
</protein>
<accession>W4SMU1</accession>
<feature type="compositionally biased region" description="Basic residues" evidence="1">
    <location>
        <begin position="23"/>
        <end position="40"/>
    </location>
</feature>
<dbReference type="AlphaFoldDB" id="W4SMU1"/>
<evidence type="ECO:0000256" key="1">
    <source>
        <dbReference type="SAM" id="MobiDB-lite"/>
    </source>
</evidence>
<proteinExistence type="predicted"/>
<feature type="region of interest" description="Disordered" evidence="1">
    <location>
        <begin position="1"/>
        <end position="69"/>
    </location>
</feature>
<sequence>GSRRGAGQAARDQPLADAAGARAQRHRGQAPARTRRRRCGAGRTRAGLFAGRDGDVHPAVSGIARAGVV</sequence>
<name>W4SMU1_9XANT</name>
<feature type="non-terminal residue" evidence="2">
    <location>
        <position position="69"/>
    </location>
</feature>